<comment type="caution">
    <text evidence="2">The sequence shown here is derived from an EMBL/GenBank/DDBJ whole genome shotgun (WGS) entry which is preliminary data.</text>
</comment>
<keyword evidence="1" id="KW-0732">Signal</keyword>
<dbReference type="SUPFAM" id="SSF51735">
    <property type="entry name" value="NAD(P)-binding Rossmann-fold domains"/>
    <property type="match status" value="1"/>
</dbReference>
<feature type="signal peptide" evidence="1">
    <location>
        <begin position="1"/>
        <end position="23"/>
    </location>
</feature>
<reference evidence="2" key="1">
    <citation type="submission" date="2023-03" db="EMBL/GenBank/DDBJ databases">
        <title>Massive genome expansion in bonnet fungi (Mycena s.s.) driven by repeated elements and novel gene families across ecological guilds.</title>
        <authorList>
            <consortium name="Lawrence Berkeley National Laboratory"/>
            <person name="Harder C.B."/>
            <person name="Miyauchi S."/>
            <person name="Viragh M."/>
            <person name="Kuo A."/>
            <person name="Thoen E."/>
            <person name="Andreopoulos B."/>
            <person name="Lu D."/>
            <person name="Skrede I."/>
            <person name="Drula E."/>
            <person name="Henrissat B."/>
            <person name="Morin E."/>
            <person name="Kohler A."/>
            <person name="Barry K."/>
            <person name="LaButti K."/>
            <person name="Morin E."/>
            <person name="Salamov A."/>
            <person name="Lipzen A."/>
            <person name="Mereny Z."/>
            <person name="Hegedus B."/>
            <person name="Baldrian P."/>
            <person name="Stursova M."/>
            <person name="Weitz H."/>
            <person name="Taylor A."/>
            <person name="Grigoriev I.V."/>
            <person name="Nagy L.G."/>
            <person name="Martin F."/>
            <person name="Kauserud H."/>
        </authorList>
    </citation>
    <scope>NUCLEOTIDE SEQUENCE</scope>
    <source>
        <strain evidence="2">CBHHK182m</strain>
    </source>
</reference>
<dbReference type="Gene3D" id="3.90.180.10">
    <property type="entry name" value="Medium-chain alcohol dehydrogenases, catalytic domain"/>
    <property type="match status" value="1"/>
</dbReference>
<gene>
    <name evidence="2" type="ORF">B0H16DRAFT_1504859</name>
</gene>
<evidence type="ECO:0000313" key="3">
    <source>
        <dbReference type="Proteomes" id="UP001215598"/>
    </source>
</evidence>
<dbReference type="InterPro" id="IPR036291">
    <property type="entry name" value="NAD(P)-bd_dom_sf"/>
</dbReference>
<proteinExistence type="predicted"/>
<organism evidence="2 3">
    <name type="scientific">Mycena metata</name>
    <dbReference type="NCBI Taxonomy" id="1033252"/>
    <lineage>
        <taxon>Eukaryota</taxon>
        <taxon>Fungi</taxon>
        <taxon>Dikarya</taxon>
        <taxon>Basidiomycota</taxon>
        <taxon>Agaricomycotina</taxon>
        <taxon>Agaricomycetes</taxon>
        <taxon>Agaricomycetidae</taxon>
        <taxon>Agaricales</taxon>
        <taxon>Marasmiineae</taxon>
        <taxon>Mycenaceae</taxon>
        <taxon>Mycena</taxon>
    </lineage>
</organism>
<sequence>MWIGTVTVLLSSCLASVPPNVSAIEAAGPGIVTATSYQGLVEQAHLKSGQTVFINRGSVGVGLFGSLNPWAARSSQPPAARTKISCSV</sequence>
<dbReference type="Proteomes" id="UP001215598">
    <property type="component" value="Unassembled WGS sequence"/>
</dbReference>
<feature type="chain" id="PRO_5042290906" evidence="1">
    <location>
        <begin position="24"/>
        <end position="88"/>
    </location>
</feature>
<keyword evidence="3" id="KW-1185">Reference proteome</keyword>
<name>A0AAD7K7G9_9AGAR</name>
<protein>
    <submittedName>
        <fullName evidence="2">Uncharacterized protein</fullName>
    </submittedName>
</protein>
<evidence type="ECO:0000256" key="1">
    <source>
        <dbReference type="SAM" id="SignalP"/>
    </source>
</evidence>
<evidence type="ECO:0000313" key="2">
    <source>
        <dbReference type="EMBL" id="KAJ7777250.1"/>
    </source>
</evidence>
<accession>A0AAD7K7G9</accession>
<dbReference type="AlphaFoldDB" id="A0AAD7K7G9"/>
<dbReference type="EMBL" id="JARKIB010000008">
    <property type="protein sequence ID" value="KAJ7777250.1"/>
    <property type="molecule type" value="Genomic_DNA"/>
</dbReference>